<evidence type="ECO:0000256" key="1">
    <source>
        <dbReference type="SAM" id="Phobius"/>
    </source>
</evidence>
<keyword evidence="1" id="KW-0472">Membrane</keyword>
<organism evidence="2 3">
    <name type="scientific">Methylocystis bryophila</name>
    <dbReference type="NCBI Taxonomy" id="655015"/>
    <lineage>
        <taxon>Bacteria</taxon>
        <taxon>Pseudomonadati</taxon>
        <taxon>Pseudomonadota</taxon>
        <taxon>Alphaproteobacteria</taxon>
        <taxon>Hyphomicrobiales</taxon>
        <taxon>Methylocystaceae</taxon>
        <taxon>Methylocystis</taxon>
    </lineage>
</organism>
<dbReference type="RefSeq" id="WP_085770153.1">
    <property type="nucleotide sequence ID" value="NZ_AP027149.1"/>
</dbReference>
<feature type="transmembrane region" description="Helical" evidence="1">
    <location>
        <begin position="21"/>
        <end position="42"/>
    </location>
</feature>
<reference evidence="2 3" key="1">
    <citation type="submission" date="2017-02" db="EMBL/GenBank/DDBJ databases">
        <authorList>
            <person name="Peterson S.W."/>
        </authorList>
    </citation>
    <scope>NUCLEOTIDE SEQUENCE [LARGE SCALE GENOMIC DNA]</scope>
    <source>
        <strain evidence="2 3">S285</strain>
    </source>
</reference>
<dbReference type="STRING" id="655015.B1812_02265"/>
<dbReference type="Proteomes" id="UP000193978">
    <property type="component" value="Chromosome"/>
</dbReference>
<evidence type="ECO:0000313" key="2">
    <source>
        <dbReference type="EMBL" id="ARN80097.1"/>
    </source>
</evidence>
<feature type="transmembrane region" description="Helical" evidence="1">
    <location>
        <begin position="62"/>
        <end position="83"/>
    </location>
</feature>
<dbReference type="OrthoDB" id="8444528at2"/>
<protein>
    <recommendedName>
        <fullName evidence="4">DUF805 domain-containing protein</fullName>
    </recommendedName>
</protein>
<dbReference type="EMBL" id="CP019948">
    <property type="protein sequence ID" value="ARN80097.1"/>
    <property type="molecule type" value="Genomic_DNA"/>
</dbReference>
<evidence type="ECO:0000313" key="3">
    <source>
        <dbReference type="Proteomes" id="UP000193978"/>
    </source>
</evidence>
<dbReference type="KEGG" id="mbry:B1812_02265"/>
<gene>
    <name evidence="2" type="ORF">B1812_02265</name>
</gene>
<sequence length="157" mass="17584">MDAERFHFLFQQDKGEIDRAAWGKYAAYMAGLVLLLTLPWLWARHHIVHDLSKDPLFAPEIFLAYFYAVLYGVALMLIGASYMNLTAKRFRALRWPSPLGFASLAPLVAYLAAALRLAPILSSFLADYAPTWAIWGSEAAFMAVAAWTAWELGVKKG</sequence>
<evidence type="ECO:0008006" key="4">
    <source>
        <dbReference type="Google" id="ProtNLM"/>
    </source>
</evidence>
<keyword evidence="1" id="KW-1133">Transmembrane helix</keyword>
<keyword evidence="1" id="KW-0812">Transmembrane</keyword>
<feature type="transmembrane region" description="Helical" evidence="1">
    <location>
        <begin position="132"/>
        <end position="150"/>
    </location>
</feature>
<dbReference type="AlphaFoldDB" id="A0A1W6MR96"/>
<proteinExistence type="predicted"/>
<accession>A0A1W6MR96</accession>
<feature type="transmembrane region" description="Helical" evidence="1">
    <location>
        <begin position="104"/>
        <end position="126"/>
    </location>
</feature>
<keyword evidence="3" id="KW-1185">Reference proteome</keyword>
<name>A0A1W6MR96_9HYPH</name>